<dbReference type="PANTHER" id="PTHR42873">
    <property type="entry name" value="RIBOSOMAL RNA LARGE SUBUNIT METHYLTRANSFERASE"/>
    <property type="match status" value="1"/>
</dbReference>
<dbReference type="PANTHER" id="PTHR42873:SF1">
    <property type="entry name" value="S-ADENOSYLMETHIONINE-DEPENDENT METHYLTRANSFERASE DOMAIN-CONTAINING PROTEIN"/>
    <property type="match status" value="1"/>
</dbReference>
<dbReference type="SUPFAM" id="SSF53335">
    <property type="entry name" value="S-adenosyl-L-methionine-dependent methyltransferases"/>
    <property type="match status" value="1"/>
</dbReference>
<evidence type="ECO:0000256" key="5">
    <source>
        <dbReference type="ARBA" id="ARBA00022691"/>
    </source>
</evidence>
<dbReference type="InterPro" id="IPR036974">
    <property type="entry name" value="PUA_sf"/>
</dbReference>
<evidence type="ECO:0000313" key="9">
    <source>
        <dbReference type="EMBL" id="RGT54248.1"/>
    </source>
</evidence>
<gene>
    <name evidence="9" type="ORF">DWX20_08765</name>
</gene>
<dbReference type="Gene3D" id="2.30.130.10">
    <property type="entry name" value="PUA domain"/>
    <property type="match status" value="1"/>
</dbReference>
<dbReference type="CDD" id="cd21153">
    <property type="entry name" value="PUA_RlmI"/>
    <property type="match status" value="1"/>
</dbReference>
<evidence type="ECO:0000256" key="1">
    <source>
        <dbReference type="ARBA" id="ARBA00004496"/>
    </source>
</evidence>
<evidence type="ECO:0000256" key="6">
    <source>
        <dbReference type="ARBA" id="ARBA00038091"/>
    </source>
</evidence>
<protein>
    <submittedName>
        <fullName evidence="9">Class I SAM-dependent rRNA methyltransferase</fullName>
    </submittedName>
</protein>
<evidence type="ECO:0000259" key="7">
    <source>
        <dbReference type="Pfam" id="PF10672"/>
    </source>
</evidence>
<dbReference type="GO" id="GO:0008168">
    <property type="term" value="F:methyltransferase activity"/>
    <property type="evidence" value="ECO:0007669"/>
    <property type="project" value="UniProtKB-KW"/>
</dbReference>
<comment type="caution">
    <text evidence="9">The sequence shown here is derived from an EMBL/GenBank/DDBJ whole genome shotgun (WGS) entry which is preliminary data.</text>
</comment>
<evidence type="ECO:0000256" key="2">
    <source>
        <dbReference type="ARBA" id="ARBA00022490"/>
    </source>
</evidence>
<keyword evidence="4 9" id="KW-0808">Transferase</keyword>
<comment type="similarity">
    <text evidence="6">Belongs to the methyltransferase superfamily. RlmI family.</text>
</comment>
<name>A0A412PBF6_9FIRM</name>
<evidence type="ECO:0000259" key="8">
    <source>
        <dbReference type="Pfam" id="PF17785"/>
    </source>
</evidence>
<dbReference type="AlphaFoldDB" id="A0A412PBF6"/>
<dbReference type="Proteomes" id="UP000284731">
    <property type="component" value="Unassembled WGS sequence"/>
</dbReference>
<dbReference type="PROSITE" id="PS50890">
    <property type="entry name" value="PUA"/>
    <property type="match status" value="1"/>
</dbReference>
<dbReference type="SUPFAM" id="SSF88697">
    <property type="entry name" value="PUA domain-like"/>
    <property type="match status" value="1"/>
</dbReference>
<dbReference type="Pfam" id="PF17785">
    <property type="entry name" value="PUA_3"/>
    <property type="match status" value="1"/>
</dbReference>
<organism evidence="9 10">
    <name type="scientific">Solobacterium moorei</name>
    <dbReference type="NCBI Taxonomy" id="102148"/>
    <lineage>
        <taxon>Bacteria</taxon>
        <taxon>Bacillati</taxon>
        <taxon>Bacillota</taxon>
        <taxon>Erysipelotrichia</taxon>
        <taxon>Erysipelotrichales</taxon>
        <taxon>Erysipelotrichaceae</taxon>
        <taxon>Solobacterium</taxon>
    </lineage>
</organism>
<dbReference type="EMBL" id="QRWX01000004">
    <property type="protein sequence ID" value="RGT54248.1"/>
    <property type="molecule type" value="Genomic_DNA"/>
</dbReference>
<reference evidence="9 10" key="1">
    <citation type="submission" date="2018-08" db="EMBL/GenBank/DDBJ databases">
        <title>A genome reference for cultivated species of the human gut microbiota.</title>
        <authorList>
            <person name="Zou Y."/>
            <person name="Xue W."/>
            <person name="Luo G."/>
        </authorList>
    </citation>
    <scope>NUCLEOTIDE SEQUENCE [LARGE SCALE GENOMIC DNA]</scope>
    <source>
        <strain evidence="9 10">AF18-46</strain>
    </source>
</reference>
<dbReference type="InterPro" id="IPR019614">
    <property type="entry name" value="SAM-dep_methyl-trfase"/>
</dbReference>
<dbReference type="RefSeq" id="WP_118765229.1">
    <property type="nucleotide sequence ID" value="NZ_CABJCF010000004.1"/>
</dbReference>
<dbReference type="CDD" id="cd02440">
    <property type="entry name" value="AdoMet_MTases"/>
    <property type="match status" value="1"/>
</dbReference>
<accession>A0A412PBF6</accession>
<feature type="domain" description="RlmI-like PUA" evidence="8">
    <location>
        <begin position="8"/>
        <end position="71"/>
    </location>
</feature>
<dbReference type="InterPro" id="IPR015947">
    <property type="entry name" value="PUA-like_sf"/>
</dbReference>
<dbReference type="CDD" id="cd11572">
    <property type="entry name" value="RlmI_M_like"/>
    <property type="match status" value="1"/>
</dbReference>
<evidence type="ECO:0000256" key="4">
    <source>
        <dbReference type="ARBA" id="ARBA00022679"/>
    </source>
</evidence>
<dbReference type="Gene3D" id="3.40.50.150">
    <property type="entry name" value="Vaccinia Virus protein VP39"/>
    <property type="match status" value="1"/>
</dbReference>
<evidence type="ECO:0000256" key="3">
    <source>
        <dbReference type="ARBA" id="ARBA00022603"/>
    </source>
</evidence>
<proteinExistence type="inferred from homology"/>
<evidence type="ECO:0000313" key="10">
    <source>
        <dbReference type="Proteomes" id="UP000284731"/>
    </source>
</evidence>
<dbReference type="Pfam" id="PF10672">
    <property type="entry name" value="Methyltrans_SAM"/>
    <property type="match status" value="1"/>
</dbReference>
<dbReference type="InterPro" id="IPR029063">
    <property type="entry name" value="SAM-dependent_MTases_sf"/>
</dbReference>
<dbReference type="GO" id="GO:0005737">
    <property type="term" value="C:cytoplasm"/>
    <property type="evidence" value="ECO:0007669"/>
    <property type="project" value="UniProtKB-SubCell"/>
</dbReference>
<sequence>MKNNYPTITISNEGETWLQKGQMWMYRNNLVQADENIPDGGIVNIISTDGTYYGTGFYSPISHITCRILTKDESESIDQAFFEKRIRFAYDYRKTVEPNNLSNCRYVFGEADFLPGLVVDCYNDILVTQISNTGMEQHKQMIYDILLEIFKENSHVIQAIYERNDIKVREKEGLTSYKGFFYNPNHVSPQTIINENGIQLQVDIENGQKTGYFLDQKSNRVLLRHIARDKRVLDCFSHTGGFALNAAYGNAKAVTAVDVSNIALQQGYQNAKLNHLEDKIQFVQADVFDYLEQLKDNEFDIIVLDPPAFTKSRKTVNNAYYGYKNINMKAMNVLRNGGYLITCSCSRFMETKLFEQMLLESAKECGVTLRQISVTQQNPDHPILWTMDETSYLKYFIFQIL</sequence>
<dbReference type="InterPro" id="IPR041532">
    <property type="entry name" value="RlmI-like_PUA"/>
</dbReference>
<keyword evidence="3 9" id="KW-0489">Methyltransferase</keyword>
<comment type="subcellular location">
    <subcellularLocation>
        <location evidence="1">Cytoplasm</location>
    </subcellularLocation>
</comment>
<keyword evidence="5" id="KW-0949">S-adenosyl-L-methionine</keyword>
<dbReference type="GO" id="GO:0003723">
    <property type="term" value="F:RNA binding"/>
    <property type="evidence" value="ECO:0007669"/>
    <property type="project" value="InterPro"/>
</dbReference>
<keyword evidence="2" id="KW-0963">Cytoplasm</keyword>
<dbReference type="Gene3D" id="3.30.750.80">
    <property type="entry name" value="RNA methyltransferase domain (HRMD) like"/>
    <property type="match status" value="1"/>
</dbReference>
<feature type="domain" description="S-adenosylmethionine-dependent methyltransferase" evidence="7">
    <location>
        <begin position="193"/>
        <end position="382"/>
    </location>
</feature>
<dbReference type="GO" id="GO:0032259">
    <property type="term" value="P:methylation"/>
    <property type="evidence" value="ECO:0007669"/>
    <property type="project" value="UniProtKB-KW"/>
</dbReference>